<dbReference type="InterPro" id="IPR024932">
    <property type="entry name" value="ApbE"/>
</dbReference>
<evidence type="ECO:0000256" key="11">
    <source>
        <dbReference type="PIRSR" id="PIRSR006268-2"/>
    </source>
</evidence>
<dbReference type="EC" id="2.7.1.180" evidence="1 10"/>
<dbReference type="GO" id="GO:0005886">
    <property type="term" value="C:plasma membrane"/>
    <property type="evidence" value="ECO:0007669"/>
    <property type="project" value="UniProtKB-SubCell"/>
</dbReference>
<feature type="binding site" evidence="11">
    <location>
        <position position="340"/>
    </location>
    <ligand>
        <name>Mg(2+)</name>
        <dbReference type="ChEBI" id="CHEBI:18420"/>
    </ligand>
</feature>
<protein>
    <recommendedName>
        <fullName evidence="2 10">FAD:protein FMN transferase</fullName>
        <ecNumber evidence="1 10">2.7.1.180</ecNumber>
    </recommendedName>
    <alternativeName>
        <fullName evidence="8 10">Flavin transferase</fullName>
    </alternativeName>
</protein>
<keyword evidence="3 10" id="KW-0285">Flavoprotein</keyword>
<accession>A0A6N2QVF1</accession>
<dbReference type="PIRSF" id="PIRSF006268">
    <property type="entry name" value="ApbE"/>
    <property type="match status" value="1"/>
</dbReference>
<keyword evidence="12" id="KW-0997">Cell inner membrane</keyword>
<feature type="region of interest" description="Disordered" evidence="13">
    <location>
        <begin position="33"/>
        <end position="54"/>
    </location>
</feature>
<evidence type="ECO:0000313" key="14">
    <source>
        <dbReference type="EMBL" id="VYS72071.1"/>
    </source>
</evidence>
<dbReference type="EMBL" id="CACRSW010000001">
    <property type="protein sequence ID" value="VYS72071.1"/>
    <property type="molecule type" value="Genomic_DNA"/>
</dbReference>
<feature type="binding site" evidence="11">
    <location>
        <position position="220"/>
    </location>
    <ligand>
        <name>Mg(2+)</name>
        <dbReference type="ChEBI" id="CHEBI:18420"/>
    </ligand>
</feature>
<organism evidence="14">
    <name type="scientific">Anaerococcus vaginalis</name>
    <dbReference type="NCBI Taxonomy" id="33037"/>
    <lineage>
        <taxon>Bacteria</taxon>
        <taxon>Bacillati</taxon>
        <taxon>Bacillota</taxon>
        <taxon>Tissierellia</taxon>
        <taxon>Tissierellales</taxon>
        <taxon>Peptoniphilaceae</taxon>
        <taxon>Anaerococcus</taxon>
    </lineage>
</organism>
<feature type="compositionally biased region" description="Basic and acidic residues" evidence="13">
    <location>
        <begin position="33"/>
        <end position="47"/>
    </location>
</feature>
<keyword evidence="4 10" id="KW-0808">Transferase</keyword>
<dbReference type="SUPFAM" id="SSF143631">
    <property type="entry name" value="ApbE-like"/>
    <property type="match status" value="1"/>
</dbReference>
<dbReference type="Gene3D" id="3.10.520.10">
    <property type="entry name" value="ApbE-like domains"/>
    <property type="match status" value="1"/>
</dbReference>
<keyword evidence="12" id="KW-0472">Membrane</keyword>
<dbReference type="RefSeq" id="WP_421721454.1">
    <property type="nucleotide sequence ID" value="NZ_CACRSW010000001.1"/>
</dbReference>
<comment type="catalytic activity">
    <reaction evidence="9 10 12">
        <text>L-threonyl-[protein] + FAD = FMN-L-threonyl-[protein] + AMP + H(+)</text>
        <dbReference type="Rhea" id="RHEA:36847"/>
        <dbReference type="Rhea" id="RHEA-COMP:11060"/>
        <dbReference type="Rhea" id="RHEA-COMP:11061"/>
        <dbReference type="ChEBI" id="CHEBI:15378"/>
        <dbReference type="ChEBI" id="CHEBI:30013"/>
        <dbReference type="ChEBI" id="CHEBI:57692"/>
        <dbReference type="ChEBI" id="CHEBI:74257"/>
        <dbReference type="ChEBI" id="CHEBI:456215"/>
        <dbReference type="EC" id="2.7.1.180"/>
    </reaction>
</comment>
<dbReference type="GO" id="GO:0016740">
    <property type="term" value="F:transferase activity"/>
    <property type="evidence" value="ECO:0007669"/>
    <property type="project" value="UniProtKB-UniRule"/>
</dbReference>
<feature type="binding site" evidence="11">
    <location>
        <position position="336"/>
    </location>
    <ligand>
        <name>Mg(2+)</name>
        <dbReference type="ChEBI" id="CHEBI:18420"/>
    </ligand>
</feature>
<comment type="subcellular location">
    <subcellularLocation>
        <location evidence="12">Cell inner membrane</location>
        <topology evidence="12">Lipid-anchor</topology>
        <orientation evidence="12">Periplasmic side</orientation>
    </subcellularLocation>
</comment>
<dbReference type="PANTHER" id="PTHR30040:SF2">
    <property type="entry name" value="FAD:PROTEIN FMN TRANSFERASE"/>
    <property type="match status" value="1"/>
</dbReference>
<gene>
    <name evidence="14" type="primary">apbE</name>
    <name evidence="14" type="ORF">AVLFYP127_00017</name>
</gene>
<dbReference type="InterPro" id="IPR003374">
    <property type="entry name" value="ApbE-like_sf"/>
</dbReference>
<evidence type="ECO:0000256" key="8">
    <source>
        <dbReference type="ARBA" id="ARBA00031306"/>
    </source>
</evidence>
<dbReference type="GO" id="GO:0046872">
    <property type="term" value="F:metal ion binding"/>
    <property type="evidence" value="ECO:0007669"/>
    <property type="project" value="UniProtKB-UniRule"/>
</dbReference>
<evidence type="ECO:0000256" key="13">
    <source>
        <dbReference type="SAM" id="MobiDB-lite"/>
    </source>
</evidence>
<sequence length="384" mass="43904">MKNKKIKTTCVVLGLCLALSSCNKKIEKVKPEAKSNIKSEMSDDKKISPNNSNNVDENQLKKFDATIYEYFDTITTFTAYCKNEEEFNKYKDLVEQRMAEYHKLFNNYDKFDKVNNFSTINENAGKEKVKVDKKIIDILKEGKKWYKETDGDINIAYGRVLKIWLDLREKSEKDPENIKLPSDKQLEEAGKYRNIDAIEIDEKNQTAYINDKNVQIDIGGIGKGYATELIKKELMEKGLQTGILSVGGDVAIIGKNPTRPSGKFKIAIKDPSLSEDHPYASVVSVNKTSVVTSGDYERYFEIDGKKYHHIIDPDTNYPSTKFKSVSVITDNIAYADALSTALFIKDLEEGKELVKKFNAEAYWIDKDGNTFKTENWDKYEVKEK</sequence>
<evidence type="ECO:0000256" key="7">
    <source>
        <dbReference type="ARBA" id="ARBA00022842"/>
    </source>
</evidence>
<evidence type="ECO:0000256" key="1">
    <source>
        <dbReference type="ARBA" id="ARBA00011955"/>
    </source>
</evidence>
<reference evidence="14" key="1">
    <citation type="submission" date="2019-11" db="EMBL/GenBank/DDBJ databases">
        <authorList>
            <person name="Feng L."/>
        </authorList>
    </citation>
    <scope>NUCLEOTIDE SEQUENCE</scope>
    <source>
        <strain evidence="14">AvaginalisLFYP127</strain>
    </source>
</reference>
<evidence type="ECO:0000256" key="9">
    <source>
        <dbReference type="ARBA" id="ARBA00048540"/>
    </source>
</evidence>
<keyword evidence="6 10" id="KW-0274">FAD</keyword>
<comment type="cofactor">
    <cofactor evidence="11">
        <name>Mg(2+)</name>
        <dbReference type="ChEBI" id="CHEBI:18420"/>
    </cofactor>
    <cofactor evidence="11">
        <name>Mn(2+)</name>
        <dbReference type="ChEBI" id="CHEBI:29035"/>
    </cofactor>
    <text evidence="11">Magnesium. Can also use manganese.</text>
</comment>
<evidence type="ECO:0000256" key="6">
    <source>
        <dbReference type="ARBA" id="ARBA00022827"/>
    </source>
</evidence>
<dbReference type="PANTHER" id="PTHR30040">
    <property type="entry name" value="THIAMINE BIOSYNTHESIS LIPOPROTEIN APBE"/>
    <property type="match status" value="1"/>
</dbReference>
<evidence type="ECO:0000256" key="4">
    <source>
        <dbReference type="ARBA" id="ARBA00022679"/>
    </source>
</evidence>
<evidence type="ECO:0000256" key="3">
    <source>
        <dbReference type="ARBA" id="ARBA00022630"/>
    </source>
</evidence>
<evidence type="ECO:0000256" key="5">
    <source>
        <dbReference type="ARBA" id="ARBA00022723"/>
    </source>
</evidence>
<evidence type="ECO:0000256" key="10">
    <source>
        <dbReference type="PIRNR" id="PIRNR006268"/>
    </source>
</evidence>
<comment type="function">
    <text evidence="12">Flavin transferase that catalyzes the transfer of the FMN moiety of FAD and its covalent binding to the hydroxyl group of a threonine residue in a target flavoprotein.</text>
</comment>
<keyword evidence="12 14" id="KW-0449">Lipoprotein</keyword>
<keyword evidence="5 10" id="KW-0479">Metal-binding</keyword>
<keyword evidence="12" id="KW-1003">Cell membrane</keyword>
<dbReference type="PROSITE" id="PS51257">
    <property type="entry name" value="PROKAR_LIPOPROTEIN"/>
    <property type="match status" value="1"/>
</dbReference>
<evidence type="ECO:0000256" key="12">
    <source>
        <dbReference type="RuleBase" id="RU363002"/>
    </source>
</evidence>
<name>A0A6N2QVF1_9FIRM</name>
<evidence type="ECO:0000256" key="2">
    <source>
        <dbReference type="ARBA" id="ARBA00016337"/>
    </source>
</evidence>
<proteinExistence type="inferred from homology"/>
<keyword evidence="7 10" id="KW-0460">Magnesium</keyword>
<comment type="similarity">
    <text evidence="10 12">Belongs to the ApbE family.</text>
</comment>
<dbReference type="AlphaFoldDB" id="A0A6N2QVF1"/>
<dbReference type="Pfam" id="PF02424">
    <property type="entry name" value="ApbE"/>
    <property type="match status" value="1"/>
</dbReference>